<protein>
    <recommendedName>
        <fullName evidence="2">Tubby C-terminal domain-containing protein</fullName>
    </recommendedName>
</protein>
<dbReference type="InterPro" id="IPR025659">
    <property type="entry name" value="Tubby-like_C"/>
</dbReference>
<dbReference type="EMBL" id="JALLPJ020000212">
    <property type="protein sequence ID" value="KAL3798608.1"/>
    <property type="molecule type" value="Genomic_DNA"/>
</dbReference>
<accession>A0ABD3QE08</accession>
<gene>
    <name evidence="3" type="ORF">ACHAWO_014017</name>
</gene>
<sequence>MYLSPLAKEKQRLSSPINVNKERQAMNANQIIGHPLSGLHNQNAHLKKPVIFEVPKSEHLNPATGFANCVVTRVGSKNLYHFSHQVGGTETVSMIGNKLIQILPSTLNNRFHHQETSRTSNYHIFDAERGGMNAKLSKKSGHYIGKLRHDKDKPAGCYTLYNASREKQEMAAFVYDIPSLTQQIKEGQPPRKMQAIVPKSSTATSGKENSTRSSINYQAANANRLIEHLHNGTWKHQKLVALQTKPPKFHEGQYRLNFSGRVHTASVKNMQLEDEQGEVLLQFGKVDEERFHLDYKAPFTAFSAFGAALCQFDM</sequence>
<dbReference type="Pfam" id="PF01167">
    <property type="entry name" value="Tub"/>
    <property type="match status" value="1"/>
</dbReference>
<proteinExistence type="inferred from homology"/>
<evidence type="ECO:0000313" key="4">
    <source>
        <dbReference type="Proteomes" id="UP001530400"/>
    </source>
</evidence>
<feature type="domain" description="Tubby C-terminal" evidence="2">
    <location>
        <begin position="113"/>
        <end position="313"/>
    </location>
</feature>
<dbReference type="SUPFAM" id="SSF54518">
    <property type="entry name" value="Tubby C-terminal domain-like"/>
    <property type="match status" value="1"/>
</dbReference>
<dbReference type="InterPro" id="IPR000007">
    <property type="entry name" value="Tubby_C"/>
</dbReference>
<evidence type="ECO:0000256" key="1">
    <source>
        <dbReference type="ARBA" id="ARBA00007129"/>
    </source>
</evidence>
<dbReference type="PANTHER" id="PTHR16517:SF7">
    <property type="entry name" value="PROTEIN KING TUBBY"/>
    <property type="match status" value="1"/>
</dbReference>
<keyword evidence="4" id="KW-1185">Reference proteome</keyword>
<dbReference type="Gene3D" id="3.20.90.10">
    <property type="entry name" value="Tubby Protein, Chain A"/>
    <property type="match status" value="1"/>
</dbReference>
<dbReference type="AlphaFoldDB" id="A0ABD3QE08"/>
<organism evidence="3 4">
    <name type="scientific">Cyclotella atomus</name>
    <dbReference type="NCBI Taxonomy" id="382360"/>
    <lineage>
        <taxon>Eukaryota</taxon>
        <taxon>Sar</taxon>
        <taxon>Stramenopiles</taxon>
        <taxon>Ochrophyta</taxon>
        <taxon>Bacillariophyta</taxon>
        <taxon>Coscinodiscophyceae</taxon>
        <taxon>Thalassiosirophycidae</taxon>
        <taxon>Stephanodiscales</taxon>
        <taxon>Stephanodiscaceae</taxon>
        <taxon>Cyclotella</taxon>
    </lineage>
</organism>
<comment type="similarity">
    <text evidence="1">Belongs to the TUB family.</text>
</comment>
<dbReference type="PRINTS" id="PR01573">
    <property type="entry name" value="SUPERTUBBY"/>
</dbReference>
<dbReference type="Proteomes" id="UP001530400">
    <property type="component" value="Unassembled WGS sequence"/>
</dbReference>
<evidence type="ECO:0000259" key="2">
    <source>
        <dbReference type="Pfam" id="PF01167"/>
    </source>
</evidence>
<name>A0ABD3QE08_9STRA</name>
<reference evidence="3 4" key="1">
    <citation type="submission" date="2024-10" db="EMBL/GenBank/DDBJ databases">
        <title>Updated reference genomes for cyclostephanoid diatoms.</title>
        <authorList>
            <person name="Roberts W.R."/>
            <person name="Alverson A.J."/>
        </authorList>
    </citation>
    <scope>NUCLEOTIDE SEQUENCE [LARGE SCALE GENOMIC DNA]</scope>
    <source>
        <strain evidence="3 4">AJA010-31</strain>
    </source>
</reference>
<dbReference type="PANTHER" id="PTHR16517">
    <property type="entry name" value="TUBBY-RELATED"/>
    <property type="match status" value="1"/>
</dbReference>
<comment type="caution">
    <text evidence="3">The sequence shown here is derived from an EMBL/GenBank/DDBJ whole genome shotgun (WGS) entry which is preliminary data.</text>
</comment>
<evidence type="ECO:0000313" key="3">
    <source>
        <dbReference type="EMBL" id="KAL3798608.1"/>
    </source>
</evidence>